<keyword evidence="4" id="KW-1185">Reference proteome</keyword>
<dbReference type="SUPFAM" id="SSF48452">
    <property type="entry name" value="TPR-like"/>
    <property type="match status" value="1"/>
</dbReference>
<comment type="subcellular location">
    <subcellularLocation>
        <location evidence="1">Periplasm</location>
    </subcellularLocation>
</comment>
<dbReference type="Proteomes" id="UP000199093">
    <property type="component" value="Unassembled WGS sequence"/>
</dbReference>
<keyword evidence="1" id="KW-0574">Periplasm</keyword>
<feature type="region of interest" description="Disordered" evidence="2">
    <location>
        <begin position="115"/>
        <end position="148"/>
    </location>
</feature>
<protein>
    <recommendedName>
        <fullName evidence="1">Cell division coordinator CpoB</fullName>
    </recommendedName>
</protein>
<evidence type="ECO:0000256" key="1">
    <source>
        <dbReference type="HAMAP-Rule" id="MF_02066"/>
    </source>
</evidence>
<comment type="similarity">
    <text evidence="1">Belongs to the CpoB family.</text>
</comment>
<keyword evidence="1" id="KW-0132">Cell division</keyword>
<keyword evidence="1" id="KW-0131">Cell cycle</keyword>
<comment type="function">
    <text evidence="1">Mediates coordination of peptidoglycan synthesis and outer membrane constriction during cell division.</text>
</comment>
<dbReference type="InterPro" id="IPR019734">
    <property type="entry name" value="TPR_rpt"/>
</dbReference>
<dbReference type="STRING" id="555512.SAMN04487993_102453"/>
<dbReference type="GO" id="GO:0043093">
    <property type="term" value="P:FtsZ-dependent cytokinesis"/>
    <property type="evidence" value="ECO:0007669"/>
    <property type="project" value="UniProtKB-UniRule"/>
</dbReference>
<organism evidence="3 4">
    <name type="scientific">Salipiger marinus</name>
    <dbReference type="NCBI Taxonomy" id="555512"/>
    <lineage>
        <taxon>Bacteria</taxon>
        <taxon>Pseudomonadati</taxon>
        <taxon>Pseudomonadota</taxon>
        <taxon>Alphaproteobacteria</taxon>
        <taxon>Rhodobacterales</taxon>
        <taxon>Roseobacteraceae</taxon>
        <taxon>Salipiger</taxon>
    </lineage>
</organism>
<evidence type="ECO:0000256" key="2">
    <source>
        <dbReference type="SAM" id="MobiDB-lite"/>
    </source>
</evidence>
<dbReference type="InterPro" id="IPR034706">
    <property type="entry name" value="CpoB"/>
</dbReference>
<dbReference type="InterPro" id="IPR011990">
    <property type="entry name" value="TPR-like_helical_dom_sf"/>
</dbReference>
<dbReference type="OrthoDB" id="9763909at2"/>
<dbReference type="Pfam" id="PF13432">
    <property type="entry name" value="TPR_16"/>
    <property type="match status" value="1"/>
</dbReference>
<dbReference type="Pfam" id="PF13174">
    <property type="entry name" value="TPR_6"/>
    <property type="match status" value="1"/>
</dbReference>
<dbReference type="Gene3D" id="1.25.40.10">
    <property type="entry name" value="Tetratricopeptide repeat domain"/>
    <property type="match status" value="1"/>
</dbReference>
<feature type="chain" id="PRO_5011800037" description="Cell division coordinator CpoB" evidence="1">
    <location>
        <begin position="20"/>
        <end position="277"/>
    </location>
</feature>
<gene>
    <name evidence="1" type="primary">cpoB</name>
    <name evidence="3" type="ORF">SAMN04487993_102453</name>
</gene>
<dbReference type="InterPro" id="IPR014162">
    <property type="entry name" value="CpoB_C"/>
</dbReference>
<dbReference type="NCBIfam" id="TIGR02795">
    <property type="entry name" value="tol_pal_ybgF"/>
    <property type="match status" value="1"/>
</dbReference>
<dbReference type="RefSeq" id="WP_089850828.1">
    <property type="nucleotide sequence ID" value="NZ_FNEJ01000024.1"/>
</dbReference>
<sequence precursor="true">MRRLCIALCLGVTASAAAAQNSGSLADIRQDLSALTSEIQKLRQESSTTGGTSVVVSGDMLDRINTIEAELARVTNRTEELGHRIDRVVQDGTNRIGDLEFRLCEVEPGCDLGSVGQTTPLGGQAPATSAAPAPAPAPSTEPLPSGGAELAVGEQTDFRRAQEALASGDFRGAATQFAAFRQTYPGSPLEPAAFLGEGRALEGGGDVREAARRYLDAYANYPESEPAPEALWRLGAALGTLGSTNEACVTLGEVGTRYPGSAAATEAQAARGRLSCP</sequence>
<feature type="signal peptide" evidence="1">
    <location>
        <begin position="1"/>
        <end position="19"/>
    </location>
</feature>
<dbReference type="EMBL" id="FNEJ01000024">
    <property type="protein sequence ID" value="SDJ28216.1"/>
    <property type="molecule type" value="Genomic_DNA"/>
</dbReference>
<accession>A0A1G8SG47</accession>
<dbReference type="GO" id="GO:0030288">
    <property type="term" value="C:outer membrane-bounded periplasmic space"/>
    <property type="evidence" value="ECO:0007669"/>
    <property type="project" value="UniProtKB-UniRule"/>
</dbReference>
<proteinExistence type="inferred from homology"/>
<dbReference type="AlphaFoldDB" id="A0A1G8SG47"/>
<evidence type="ECO:0000313" key="3">
    <source>
        <dbReference type="EMBL" id="SDJ28216.1"/>
    </source>
</evidence>
<evidence type="ECO:0000313" key="4">
    <source>
        <dbReference type="Proteomes" id="UP000199093"/>
    </source>
</evidence>
<name>A0A1G8SG47_9RHOB</name>
<keyword evidence="1" id="KW-0732">Signal</keyword>
<dbReference type="HAMAP" id="MF_02066">
    <property type="entry name" value="CpoB"/>
    <property type="match status" value="1"/>
</dbReference>
<reference evidence="4" key="1">
    <citation type="submission" date="2016-10" db="EMBL/GenBank/DDBJ databases">
        <authorList>
            <person name="Varghese N."/>
            <person name="Submissions S."/>
        </authorList>
    </citation>
    <scope>NUCLEOTIDE SEQUENCE [LARGE SCALE GENOMIC DNA]</scope>
    <source>
        <strain evidence="4">DSM 26424</strain>
    </source>
</reference>